<dbReference type="InterPro" id="IPR006094">
    <property type="entry name" value="Oxid_FAD_bind_N"/>
</dbReference>
<name>A0A6A9QLF5_SULME</name>
<feature type="domain" description="FAD-binding PCMH-type" evidence="1">
    <location>
        <begin position="33"/>
        <end position="190"/>
    </location>
</feature>
<dbReference type="Gene3D" id="3.30.43.10">
    <property type="entry name" value="Uridine Diphospho-n-acetylenolpyruvylglucosamine Reductase, domain 2"/>
    <property type="match status" value="1"/>
</dbReference>
<dbReference type="GO" id="GO:0071949">
    <property type="term" value="F:FAD binding"/>
    <property type="evidence" value="ECO:0007669"/>
    <property type="project" value="InterPro"/>
</dbReference>
<dbReference type="PROSITE" id="PS51387">
    <property type="entry name" value="FAD_PCMH"/>
    <property type="match status" value="1"/>
</dbReference>
<organism evidence="2 3">
    <name type="scientific">Sulfuracidifex metallicus DSM 6482 = JCM 9184</name>
    <dbReference type="NCBI Taxonomy" id="523847"/>
    <lineage>
        <taxon>Archaea</taxon>
        <taxon>Thermoproteota</taxon>
        <taxon>Thermoprotei</taxon>
        <taxon>Sulfolobales</taxon>
        <taxon>Sulfolobaceae</taxon>
        <taxon>Sulfuracidifex</taxon>
    </lineage>
</organism>
<comment type="caution">
    <text evidence="2">The sequence shown here is derived from an EMBL/GenBank/DDBJ whole genome shotgun (WGS) entry which is preliminary data.</text>
</comment>
<dbReference type="InterPro" id="IPR016167">
    <property type="entry name" value="FAD-bd_PCMH_sub1"/>
</dbReference>
<dbReference type="PANTHER" id="PTHR11748">
    <property type="entry name" value="D-LACTATE DEHYDROGENASE"/>
    <property type="match status" value="1"/>
</dbReference>
<protein>
    <submittedName>
        <fullName evidence="2">FAD-binding protein</fullName>
    </submittedName>
</protein>
<accession>A0A6A9QLF5</accession>
<dbReference type="GO" id="GO:1903457">
    <property type="term" value="P:lactate catabolic process"/>
    <property type="evidence" value="ECO:0007669"/>
    <property type="project" value="TreeGrafter"/>
</dbReference>
<evidence type="ECO:0000313" key="3">
    <source>
        <dbReference type="Proteomes" id="UP000470772"/>
    </source>
</evidence>
<dbReference type="RefSeq" id="WP_054839144.1">
    <property type="nucleotide sequence ID" value="NZ_BBBY01000044.1"/>
</dbReference>
<dbReference type="GO" id="GO:0004458">
    <property type="term" value="F:D-lactate dehydrogenase (cytochrome) activity"/>
    <property type="evidence" value="ECO:0007669"/>
    <property type="project" value="TreeGrafter"/>
</dbReference>
<dbReference type="InterPro" id="IPR036318">
    <property type="entry name" value="FAD-bd_PCMH-like_sf"/>
</dbReference>
<dbReference type="GO" id="GO:0008720">
    <property type="term" value="F:D-lactate dehydrogenase (NAD+) activity"/>
    <property type="evidence" value="ECO:0007669"/>
    <property type="project" value="TreeGrafter"/>
</dbReference>
<dbReference type="OrthoDB" id="43549at2157"/>
<dbReference type="AlphaFoldDB" id="A0A6A9QLF5"/>
<dbReference type="InterPro" id="IPR016166">
    <property type="entry name" value="FAD-bd_PCMH"/>
</dbReference>
<dbReference type="Pfam" id="PF01565">
    <property type="entry name" value="FAD_binding_4"/>
    <property type="match status" value="1"/>
</dbReference>
<proteinExistence type="predicted"/>
<dbReference type="EMBL" id="WGGD01000005">
    <property type="protein sequence ID" value="MUN29120.1"/>
    <property type="molecule type" value="Genomic_DNA"/>
</dbReference>
<dbReference type="PANTHER" id="PTHR11748:SF118">
    <property type="entry name" value="ALKYLDIHYDROXYACETONEPHOSPHATE SYNTHASE (PRECURSOR)"/>
    <property type="match status" value="1"/>
</dbReference>
<evidence type="ECO:0000313" key="2">
    <source>
        <dbReference type="EMBL" id="MUN29120.1"/>
    </source>
</evidence>
<keyword evidence="3" id="KW-1185">Reference proteome</keyword>
<gene>
    <name evidence="2" type="ORF">GC250_06675</name>
</gene>
<reference evidence="2 3" key="1">
    <citation type="submission" date="2019-10" db="EMBL/GenBank/DDBJ databases">
        <title>Sequencing and Assembly of Multiple Reported Metal-Biooxidizing Members of the Extremely Thermoacidophilic Archaeal Family Sulfolobaceae.</title>
        <authorList>
            <person name="Counts J.A."/>
            <person name="Kelly R.M."/>
        </authorList>
    </citation>
    <scope>NUCLEOTIDE SEQUENCE [LARGE SCALE GENOMIC DNA]</scope>
    <source>
        <strain evidence="2 3">DSM 6482</strain>
    </source>
</reference>
<dbReference type="Gene3D" id="3.30.465.10">
    <property type="match status" value="1"/>
</dbReference>
<sequence length="379" mass="42638">MTLNVERLKMLDVHFSTSIEDRLNSVRGLDKEQGKIPDAIVFPRDEDEVLKVVELALEEHIPLVPRGGGVSSAGGIVMKKGGIMVDMRRMKGIQAGKGEVMVEAGSGYVFNARVYPTLWKHATVGGNFCGGSWGIGSMEYGLNWDQVLEVRMANPRGKMTTLRGGDVKVAAHAEGTTGIVTRLRLMTRESVPIVSKIIMFNGLEEAITFTRKLYEEVPPLYHMVLRSPEIAHLTLGPDKWHLVIAYQKGRDVEIQGEDGKVIWENRDKFFAGAYMENFNYFEYSTYHLPLESFGESLRKASSMGAISEVEFANDFKAHLDFMGTSDVMDKISAMMGKSSFDVNDVFINSRLSRDHIQKIMWYKRAYDKEDLFNPGKVKF</sequence>
<dbReference type="Proteomes" id="UP000470772">
    <property type="component" value="Unassembled WGS sequence"/>
</dbReference>
<evidence type="ECO:0000259" key="1">
    <source>
        <dbReference type="PROSITE" id="PS51387"/>
    </source>
</evidence>
<dbReference type="InterPro" id="IPR016169">
    <property type="entry name" value="FAD-bd_PCMH_sub2"/>
</dbReference>
<dbReference type="SUPFAM" id="SSF56176">
    <property type="entry name" value="FAD-binding/transporter-associated domain-like"/>
    <property type="match status" value="1"/>
</dbReference>